<reference evidence="4 5" key="1">
    <citation type="submission" date="2017-06" db="EMBL/GenBank/DDBJ databases">
        <authorList>
            <person name="Varghese N."/>
            <person name="Submissions S."/>
        </authorList>
    </citation>
    <scope>NUCLEOTIDE SEQUENCE [LARGE SCALE GENOMIC DNA]</scope>
    <source>
        <strain evidence="4 5">DSM 19840</strain>
    </source>
</reference>
<dbReference type="RefSeq" id="WP_089262822.1">
    <property type="nucleotide sequence ID" value="NZ_FZNV01000009.1"/>
</dbReference>
<dbReference type="PANTHER" id="PTHR43673">
    <property type="entry name" value="NAD(P)H NITROREDUCTASE YDGI-RELATED"/>
    <property type="match status" value="1"/>
</dbReference>
<dbReference type="PANTHER" id="PTHR43673:SF10">
    <property type="entry name" value="NADH DEHYDROGENASE_NAD(P)H NITROREDUCTASE XCC3605-RELATED"/>
    <property type="match status" value="1"/>
</dbReference>
<feature type="domain" description="Nitroreductase" evidence="3">
    <location>
        <begin position="8"/>
        <end position="173"/>
    </location>
</feature>
<dbReference type="SUPFAM" id="SSF55469">
    <property type="entry name" value="FMN-dependent nitroreductase-like"/>
    <property type="match status" value="1"/>
</dbReference>
<dbReference type="Gene3D" id="3.40.109.10">
    <property type="entry name" value="NADH Oxidase"/>
    <property type="match status" value="1"/>
</dbReference>
<dbReference type="Pfam" id="PF00881">
    <property type="entry name" value="Nitroreductase"/>
    <property type="match status" value="1"/>
</dbReference>
<evidence type="ECO:0000256" key="2">
    <source>
        <dbReference type="ARBA" id="ARBA00023002"/>
    </source>
</evidence>
<gene>
    <name evidence="4" type="ORF">SAMN04488009_3687</name>
</gene>
<protein>
    <submittedName>
        <fullName evidence="4">Nitroreductase / dihydropteridine reductase</fullName>
    </submittedName>
</protein>
<evidence type="ECO:0000259" key="3">
    <source>
        <dbReference type="Pfam" id="PF00881"/>
    </source>
</evidence>
<dbReference type="EMBL" id="FZNV01000009">
    <property type="protein sequence ID" value="SNR76953.1"/>
    <property type="molecule type" value="Genomic_DNA"/>
</dbReference>
<accession>A0ABY1SLM5</accession>
<name>A0ABY1SLM5_9FLAO</name>
<dbReference type="InterPro" id="IPR000415">
    <property type="entry name" value="Nitroreductase-like"/>
</dbReference>
<proteinExistence type="inferred from homology"/>
<evidence type="ECO:0000313" key="5">
    <source>
        <dbReference type="Proteomes" id="UP000198337"/>
    </source>
</evidence>
<sequence length="200" mass="22806">MDFKTLAEERYTTKIFDASKKIPETQIEELKHILKLSPSSINSQPWLFSFISNEEIKNSLAEASFFNAPKIKNASHLVVFSVMDNLERFEKHVEDNLAEGSINYYKQFIKEQPADTTITWLTHQVYLSLGFFLAACAAMKIDSTPMEGIEPLKYKKVLKLKDHKVLFAVAIGYRDNSDKNQPSINGKSRLAVDKVVESIK</sequence>
<comment type="caution">
    <text evidence="4">The sequence shown here is derived from an EMBL/GenBank/DDBJ whole genome shotgun (WGS) entry which is preliminary data.</text>
</comment>
<dbReference type="Proteomes" id="UP000198337">
    <property type="component" value="Unassembled WGS sequence"/>
</dbReference>
<keyword evidence="2" id="KW-0560">Oxidoreductase</keyword>
<evidence type="ECO:0000256" key="1">
    <source>
        <dbReference type="ARBA" id="ARBA00007118"/>
    </source>
</evidence>
<dbReference type="InterPro" id="IPR029479">
    <property type="entry name" value="Nitroreductase"/>
</dbReference>
<organism evidence="4 5">
    <name type="scientific">Maribacter sedimenticola</name>
    <dbReference type="NCBI Taxonomy" id="228956"/>
    <lineage>
        <taxon>Bacteria</taxon>
        <taxon>Pseudomonadati</taxon>
        <taxon>Bacteroidota</taxon>
        <taxon>Flavobacteriia</taxon>
        <taxon>Flavobacteriales</taxon>
        <taxon>Flavobacteriaceae</taxon>
        <taxon>Maribacter</taxon>
    </lineage>
</organism>
<evidence type="ECO:0000313" key="4">
    <source>
        <dbReference type="EMBL" id="SNR76953.1"/>
    </source>
</evidence>
<keyword evidence="5" id="KW-1185">Reference proteome</keyword>
<comment type="similarity">
    <text evidence="1">Belongs to the nitroreductase family.</text>
</comment>